<accession>A0AAV0BLB8</accession>
<comment type="caution">
    <text evidence="2">The sequence shown here is derived from an EMBL/GenBank/DDBJ whole genome shotgun (WGS) entry which is preliminary data.</text>
</comment>
<feature type="region of interest" description="Disordered" evidence="1">
    <location>
        <begin position="66"/>
        <end position="90"/>
    </location>
</feature>
<organism evidence="2 3">
    <name type="scientific">Phakopsora pachyrhizi</name>
    <name type="common">Asian soybean rust disease fungus</name>
    <dbReference type="NCBI Taxonomy" id="170000"/>
    <lineage>
        <taxon>Eukaryota</taxon>
        <taxon>Fungi</taxon>
        <taxon>Dikarya</taxon>
        <taxon>Basidiomycota</taxon>
        <taxon>Pucciniomycotina</taxon>
        <taxon>Pucciniomycetes</taxon>
        <taxon>Pucciniales</taxon>
        <taxon>Phakopsoraceae</taxon>
        <taxon>Phakopsora</taxon>
    </lineage>
</organism>
<evidence type="ECO:0000313" key="3">
    <source>
        <dbReference type="Proteomes" id="UP001153365"/>
    </source>
</evidence>
<feature type="compositionally biased region" description="Basic and acidic residues" evidence="1">
    <location>
        <begin position="66"/>
        <end position="75"/>
    </location>
</feature>
<dbReference type="Proteomes" id="UP001153365">
    <property type="component" value="Unassembled WGS sequence"/>
</dbReference>
<evidence type="ECO:0000313" key="2">
    <source>
        <dbReference type="EMBL" id="CAH7687849.1"/>
    </source>
</evidence>
<gene>
    <name evidence="2" type="ORF">PPACK8108_LOCUS22702</name>
</gene>
<proteinExistence type="predicted"/>
<dbReference type="EMBL" id="CALTRL010005917">
    <property type="protein sequence ID" value="CAH7687849.1"/>
    <property type="molecule type" value="Genomic_DNA"/>
</dbReference>
<name>A0AAV0BLB8_PHAPC</name>
<evidence type="ECO:0000256" key="1">
    <source>
        <dbReference type="SAM" id="MobiDB-lite"/>
    </source>
</evidence>
<protein>
    <submittedName>
        <fullName evidence="2">Uncharacterized protein</fullName>
    </submittedName>
</protein>
<sequence>MSSVGAEAGEGGPEYGELQKTMSKEGFCANKAKELLTNTLGGWLDHLGIGRYGAEAKCSKDLMDRKEREWNKEGSESSGQIQRRKAGVGDQIEQGWALTELEYGKMDELGRRRQRVLQTSDKGYN</sequence>
<dbReference type="AlphaFoldDB" id="A0AAV0BLB8"/>
<keyword evidence="3" id="KW-1185">Reference proteome</keyword>
<reference evidence="2" key="1">
    <citation type="submission" date="2022-06" db="EMBL/GenBank/DDBJ databases">
        <authorList>
            <consortium name="SYNGENTA / RWTH Aachen University"/>
        </authorList>
    </citation>
    <scope>NUCLEOTIDE SEQUENCE</scope>
</reference>